<organism evidence="1 2">
    <name type="scientific">Vaccinium darrowii</name>
    <dbReference type="NCBI Taxonomy" id="229202"/>
    <lineage>
        <taxon>Eukaryota</taxon>
        <taxon>Viridiplantae</taxon>
        <taxon>Streptophyta</taxon>
        <taxon>Embryophyta</taxon>
        <taxon>Tracheophyta</taxon>
        <taxon>Spermatophyta</taxon>
        <taxon>Magnoliopsida</taxon>
        <taxon>eudicotyledons</taxon>
        <taxon>Gunneridae</taxon>
        <taxon>Pentapetalae</taxon>
        <taxon>asterids</taxon>
        <taxon>Ericales</taxon>
        <taxon>Ericaceae</taxon>
        <taxon>Vaccinioideae</taxon>
        <taxon>Vaccinieae</taxon>
        <taxon>Vaccinium</taxon>
    </lineage>
</organism>
<reference evidence="1 2" key="1">
    <citation type="journal article" date="2021" name="Hortic Res">
        <title>High-quality reference genome and annotation aids understanding of berry development for evergreen blueberry (Vaccinium darrowii).</title>
        <authorList>
            <person name="Yu J."/>
            <person name="Hulse-Kemp A.M."/>
            <person name="Babiker E."/>
            <person name="Staton M."/>
        </authorList>
    </citation>
    <scope>NUCLEOTIDE SEQUENCE [LARGE SCALE GENOMIC DNA]</scope>
    <source>
        <strain evidence="2">cv. NJ 8807/NJ 8810</strain>
        <tissue evidence="1">Young leaf</tissue>
    </source>
</reference>
<protein>
    <submittedName>
        <fullName evidence="1">Uncharacterized protein</fullName>
    </submittedName>
</protein>
<comment type="caution">
    <text evidence="1">The sequence shown here is derived from an EMBL/GenBank/DDBJ whole genome shotgun (WGS) entry which is preliminary data.</text>
</comment>
<gene>
    <name evidence="1" type="ORF">Vadar_011762</name>
</gene>
<keyword evidence="2" id="KW-1185">Reference proteome</keyword>
<sequence length="411" mass="45198">MEPLCEFCWVVRAVVYCKSDSARLCLNCDNCVHSANILSCRHNRSLICDKCNSQPASVRCVFDKMSLCHNCDSNGNGCTGPGHLRQTLSFYSGCPSLGEFSRIWSSVLNGPPPFDGFDPLTTPFNQNYVNLCLEPKGNEGSFGVVTSKLNELDPCAKFEPLMRPSFVASNNPNYLHPNCTDQSLLFPGGPKLLKQGYSGYKNLEINEGDDLNMYDVAFNFERCDEIFDSSQGHSRYNLEDGRTDGQLKEKNVSDTESNGYVQNTMEASSSGQPEGMAFQSSAVAGSANLMQAMSGSANRMLINSCNRNINLAFPTGQITSSISLSPSNLTGESGAADSQDSGLSPGFLATEPPWESNFEISNQQARDKAKMRYNEKKKTRMFSKQIRYASRKARADSRKRVKGRFTKAGEA</sequence>
<dbReference type="Proteomes" id="UP000828048">
    <property type="component" value="Chromosome 1"/>
</dbReference>
<dbReference type="EMBL" id="CM037151">
    <property type="protein sequence ID" value="KAH7843010.1"/>
    <property type="molecule type" value="Genomic_DNA"/>
</dbReference>
<proteinExistence type="predicted"/>
<evidence type="ECO:0000313" key="1">
    <source>
        <dbReference type="EMBL" id="KAH7843010.1"/>
    </source>
</evidence>
<accession>A0ACB7XQ42</accession>
<name>A0ACB7XQ42_9ERIC</name>
<evidence type="ECO:0000313" key="2">
    <source>
        <dbReference type="Proteomes" id="UP000828048"/>
    </source>
</evidence>